<proteinExistence type="predicted"/>
<evidence type="ECO:0000256" key="1">
    <source>
        <dbReference type="SAM" id="MobiDB-lite"/>
    </source>
</evidence>
<protein>
    <submittedName>
        <fullName evidence="2">Uncharacterized protein</fullName>
    </submittedName>
</protein>
<comment type="caution">
    <text evidence="2">The sequence shown here is derived from an EMBL/GenBank/DDBJ whole genome shotgun (WGS) entry which is preliminary data.</text>
</comment>
<dbReference type="AlphaFoldDB" id="A0ABD2H3S6"/>
<organism evidence="2 3">
    <name type="scientific">Pagothenia borchgrevinki</name>
    <name type="common">Bald rockcod</name>
    <name type="synonym">Trematomus borchgrevinki</name>
    <dbReference type="NCBI Taxonomy" id="8213"/>
    <lineage>
        <taxon>Eukaryota</taxon>
        <taxon>Metazoa</taxon>
        <taxon>Chordata</taxon>
        <taxon>Craniata</taxon>
        <taxon>Vertebrata</taxon>
        <taxon>Euteleostomi</taxon>
        <taxon>Actinopterygii</taxon>
        <taxon>Neopterygii</taxon>
        <taxon>Teleostei</taxon>
        <taxon>Neoteleostei</taxon>
        <taxon>Acanthomorphata</taxon>
        <taxon>Eupercaria</taxon>
        <taxon>Perciformes</taxon>
        <taxon>Notothenioidei</taxon>
        <taxon>Nototheniidae</taxon>
        <taxon>Pagothenia</taxon>
    </lineage>
</organism>
<evidence type="ECO:0000313" key="2">
    <source>
        <dbReference type="EMBL" id="KAL3061099.1"/>
    </source>
</evidence>
<sequence>MEPMLGELLEEAELGVSRLQDVEDTEEPSNIKAAGSALTSKQSPPAGADAYPLSPLEDWLEQLGGADPQGEEDDEDILWATGTGDVKSVATPPGSAVRKSVTASGILALTHSPLLFEGKAGSASKRTPNFKDEAASGRRIEVEGVEVSPFSQPIRLADTGRSYSRKRLLH</sequence>
<reference evidence="2 3" key="2">
    <citation type="journal article" date="2024" name="G3 (Bethesda)">
        <title>The genome of the cryopelagic Antarctic bald notothen, Trematomus borchgrevinki.</title>
        <authorList>
            <person name="Rayamajhi N."/>
            <person name="Rivera-Colon A.G."/>
            <person name="Minhas B.F."/>
            <person name="Cheng C.C."/>
            <person name="Catchen J.M."/>
        </authorList>
    </citation>
    <scope>NUCLEOTIDE SEQUENCE [LARGE SCALE GENOMIC DNA]</scope>
    <source>
        <strain evidence="2">AGRC-2024</strain>
    </source>
</reference>
<name>A0ABD2H3S6_PAGBO</name>
<dbReference type="EMBL" id="JBIYXZ010002072">
    <property type="protein sequence ID" value="KAL3061099.1"/>
    <property type="molecule type" value="Genomic_DNA"/>
</dbReference>
<keyword evidence="3" id="KW-1185">Reference proteome</keyword>
<gene>
    <name evidence="2" type="ORF">OYC64_009334</name>
</gene>
<feature type="region of interest" description="Disordered" evidence="1">
    <location>
        <begin position="17"/>
        <end position="96"/>
    </location>
</feature>
<accession>A0ABD2H3S6</accession>
<dbReference type="Proteomes" id="UP001619887">
    <property type="component" value="Unassembled WGS sequence"/>
</dbReference>
<evidence type="ECO:0000313" key="3">
    <source>
        <dbReference type="Proteomes" id="UP001619887"/>
    </source>
</evidence>
<reference evidence="2 3" key="1">
    <citation type="journal article" date="2022" name="G3 (Bethesda)">
        <title>Evaluating Illumina-, Nanopore-, and PacBio-based genome assembly strategies with the bald notothen, Trematomus borchgrevinki.</title>
        <authorList>
            <person name="Rayamajhi N."/>
            <person name="Cheng C.C."/>
            <person name="Catchen J.M."/>
        </authorList>
    </citation>
    <scope>NUCLEOTIDE SEQUENCE [LARGE SCALE GENOMIC DNA]</scope>
    <source>
        <strain evidence="2">AGRC-2024</strain>
    </source>
</reference>